<evidence type="ECO:0000313" key="2">
    <source>
        <dbReference type="Proteomes" id="UP001431209"/>
    </source>
</evidence>
<dbReference type="EMBL" id="JAOPGA020000489">
    <property type="protein sequence ID" value="KAL0478955.1"/>
    <property type="molecule type" value="Genomic_DNA"/>
</dbReference>
<reference evidence="1 2" key="1">
    <citation type="submission" date="2024-03" db="EMBL/GenBank/DDBJ databases">
        <title>The Acrasis kona genome and developmental transcriptomes reveal deep origins of eukaryotic multicellular pathways.</title>
        <authorList>
            <person name="Sheikh S."/>
            <person name="Fu C.-J."/>
            <person name="Brown M.W."/>
            <person name="Baldauf S.L."/>
        </authorList>
    </citation>
    <scope>NUCLEOTIDE SEQUENCE [LARGE SCALE GENOMIC DNA]</scope>
    <source>
        <strain evidence="1 2">ATCC MYA-3509</strain>
    </source>
</reference>
<evidence type="ECO:0000313" key="1">
    <source>
        <dbReference type="EMBL" id="KAL0478955.1"/>
    </source>
</evidence>
<dbReference type="PANTHER" id="PTHR42782">
    <property type="entry name" value="SI:CH73-314G15.3"/>
    <property type="match status" value="1"/>
</dbReference>
<dbReference type="SUPFAM" id="SSF47240">
    <property type="entry name" value="Ferritin-like"/>
    <property type="match status" value="1"/>
</dbReference>
<sequence>MNIVRTSWGFKHAQRAYVKHYTVEVLTTADPKKKVSLTHDFNPTDLTEEKTINENTKGICENEEYTPKRPLLPTLIDDDKQKMPTYKSLNVSLPVFLLHNTAHIELNAIDVTWHTMLLADHLHPNSMPEQFFKDFYKIASDEARHFSLLCKLLEQHNSFYGALPSHGTIWKSAQLTQKSLLSRICMTQLVQESRALDSGERLSKKFISCGDKDSAQLIETICEEEIEHVKIGVKWFKHVLDHVLKSNETYEDAFRRLVMENYGPIPIPLNEEARTKADLPRDWYYPISRHVIKTNKKG</sequence>
<dbReference type="Proteomes" id="UP001431209">
    <property type="component" value="Unassembled WGS sequence"/>
</dbReference>
<keyword evidence="2" id="KW-1185">Reference proteome</keyword>
<dbReference type="PIRSF" id="PIRSF012318">
    <property type="entry name" value="UCP012318"/>
    <property type="match status" value="1"/>
</dbReference>
<name>A0AAW2YNZ8_9EUKA</name>
<dbReference type="PANTHER" id="PTHR42782:SF4">
    <property type="entry name" value="DUF455 DOMAIN-CONTAINING PROTEIN"/>
    <property type="match status" value="1"/>
</dbReference>
<dbReference type="CDD" id="cd00657">
    <property type="entry name" value="Ferritin_like"/>
    <property type="match status" value="1"/>
</dbReference>
<dbReference type="Pfam" id="PF04305">
    <property type="entry name" value="DUF455"/>
    <property type="match status" value="1"/>
</dbReference>
<dbReference type="InterPro" id="IPR011197">
    <property type="entry name" value="UCP012318"/>
</dbReference>
<protein>
    <submittedName>
        <fullName evidence="1">Uncharacterized protein</fullName>
    </submittedName>
</protein>
<proteinExistence type="predicted"/>
<dbReference type="Gene3D" id="1.20.1260.10">
    <property type="match status" value="1"/>
</dbReference>
<dbReference type="InterPro" id="IPR009078">
    <property type="entry name" value="Ferritin-like_SF"/>
</dbReference>
<dbReference type="InterPro" id="IPR012347">
    <property type="entry name" value="Ferritin-like"/>
</dbReference>
<gene>
    <name evidence="1" type="ORF">AKO1_007840</name>
</gene>
<dbReference type="AlphaFoldDB" id="A0AAW2YNZ8"/>
<comment type="caution">
    <text evidence="1">The sequence shown here is derived from an EMBL/GenBank/DDBJ whole genome shotgun (WGS) entry which is preliminary data.</text>
</comment>
<organism evidence="1 2">
    <name type="scientific">Acrasis kona</name>
    <dbReference type="NCBI Taxonomy" id="1008807"/>
    <lineage>
        <taxon>Eukaryota</taxon>
        <taxon>Discoba</taxon>
        <taxon>Heterolobosea</taxon>
        <taxon>Tetramitia</taxon>
        <taxon>Eutetramitia</taxon>
        <taxon>Acrasidae</taxon>
        <taxon>Acrasis</taxon>
    </lineage>
</organism>
<dbReference type="InterPro" id="IPR007402">
    <property type="entry name" value="DUF455"/>
</dbReference>
<accession>A0AAW2YNZ8</accession>